<evidence type="ECO:0000313" key="3">
    <source>
        <dbReference type="EMBL" id="RUT70868.1"/>
    </source>
</evidence>
<dbReference type="OrthoDB" id="384974at2"/>
<dbReference type="InterPro" id="IPR013538">
    <property type="entry name" value="ASHA1/2-like_C"/>
</dbReference>
<keyword evidence="4" id="KW-1185">Reference proteome</keyword>
<comment type="caution">
    <text evidence="3">The sequence shown here is derived from an EMBL/GenBank/DDBJ whole genome shotgun (WGS) entry which is preliminary data.</text>
</comment>
<dbReference type="Proteomes" id="UP000288102">
    <property type="component" value="Unassembled WGS sequence"/>
</dbReference>
<evidence type="ECO:0000259" key="2">
    <source>
        <dbReference type="Pfam" id="PF08327"/>
    </source>
</evidence>
<dbReference type="Pfam" id="PF08327">
    <property type="entry name" value="AHSA1"/>
    <property type="match status" value="1"/>
</dbReference>
<sequence>MITVRNTINASIDKVWDFWTLPEHIVNWNIPCPDWHNPYAENDLKVGGKFKYTMGTKDGSVVFDFEGAYTKVENHALLEYKLLDNRIGMVRFETDGSTVKIAETFEPEKENSEALQEQFLKGVIANFKEYVERF</sequence>
<comment type="similarity">
    <text evidence="1">Belongs to the AHA1 family.</text>
</comment>
<reference evidence="4" key="1">
    <citation type="journal article" date="2019" name="Syst. Appl. Microbiol.">
        <title>Flavobacterium circumlabens sp. nov. and Flavobacterium cupreum sp. nov., two psychrotrophic species isolated from Antarctic environmental samples.</title>
        <authorList>
            <person name="Kralova S."/>
            <person name="Busse H.-J."/>
            <person name="Svec P."/>
            <person name="Maslanova I."/>
            <person name="Stankova E."/>
            <person name="Bartak M."/>
            <person name="Sedlacek I."/>
        </authorList>
    </citation>
    <scope>NUCLEOTIDE SEQUENCE [LARGE SCALE GENOMIC DNA]</scope>
    <source>
        <strain evidence="4">CCM 8825</strain>
    </source>
</reference>
<proteinExistence type="inferred from homology"/>
<organism evidence="3 4">
    <name type="scientific">Flavobacterium cupreum</name>
    <dbReference type="NCBI Taxonomy" id="2133766"/>
    <lineage>
        <taxon>Bacteria</taxon>
        <taxon>Pseudomonadati</taxon>
        <taxon>Bacteroidota</taxon>
        <taxon>Flavobacteriia</taxon>
        <taxon>Flavobacteriales</taxon>
        <taxon>Flavobacteriaceae</taxon>
        <taxon>Flavobacterium</taxon>
    </lineage>
</organism>
<feature type="domain" description="Activator of Hsp90 ATPase homologue 1/2-like C-terminal" evidence="2">
    <location>
        <begin position="9"/>
        <end position="131"/>
    </location>
</feature>
<dbReference type="RefSeq" id="WP_127337649.1">
    <property type="nucleotide sequence ID" value="NZ_QWDM01000004.1"/>
</dbReference>
<dbReference type="AlphaFoldDB" id="A0A434A8Z4"/>
<protein>
    <submittedName>
        <fullName evidence="3">Polyketide cyclase</fullName>
    </submittedName>
</protein>
<accession>A0A434A8Z4</accession>
<evidence type="ECO:0000313" key="4">
    <source>
        <dbReference type="Proteomes" id="UP000288102"/>
    </source>
</evidence>
<dbReference type="EMBL" id="QWDM01000004">
    <property type="protein sequence ID" value="RUT70868.1"/>
    <property type="molecule type" value="Genomic_DNA"/>
</dbReference>
<dbReference type="InterPro" id="IPR023393">
    <property type="entry name" value="START-like_dom_sf"/>
</dbReference>
<gene>
    <name evidence="3" type="ORF">D0817_06855</name>
</gene>
<dbReference type="SUPFAM" id="SSF55961">
    <property type="entry name" value="Bet v1-like"/>
    <property type="match status" value="1"/>
</dbReference>
<evidence type="ECO:0000256" key="1">
    <source>
        <dbReference type="ARBA" id="ARBA00006817"/>
    </source>
</evidence>
<dbReference type="Gene3D" id="3.30.530.20">
    <property type="match status" value="1"/>
</dbReference>
<name>A0A434A8Z4_9FLAO</name>